<keyword evidence="2" id="KW-1185">Reference proteome</keyword>
<evidence type="ECO:0000313" key="2">
    <source>
        <dbReference type="Proteomes" id="UP001215151"/>
    </source>
</evidence>
<sequence length="124" mass="13135">MRLVANMDPDELTIIGQWPPTYDNLHPLSPDSPADMTVVYCENAVGAECNTPCTLYNGPGNVCLSAPGTSCLLATADVTFCSTPDCSGAMTAFCNILQQYCPTHMMEGGYCFTPNTKSISVPAA</sequence>
<evidence type="ECO:0000313" key="1">
    <source>
        <dbReference type="EMBL" id="KAJ8454407.1"/>
    </source>
</evidence>
<dbReference type="Proteomes" id="UP001215151">
    <property type="component" value="Unassembled WGS sequence"/>
</dbReference>
<organism evidence="1 2">
    <name type="scientific">Trametes cubensis</name>
    <dbReference type="NCBI Taxonomy" id="1111947"/>
    <lineage>
        <taxon>Eukaryota</taxon>
        <taxon>Fungi</taxon>
        <taxon>Dikarya</taxon>
        <taxon>Basidiomycota</taxon>
        <taxon>Agaricomycotina</taxon>
        <taxon>Agaricomycetes</taxon>
        <taxon>Polyporales</taxon>
        <taxon>Polyporaceae</taxon>
        <taxon>Trametes</taxon>
    </lineage>
</organism>
<dbReference type="AlphaFoldDB" id="A0AAD7TF15"/>
<name>A0AAD7TF15_9APHY</name>
<accession>A0AAD7TF15</accession>
<proteinExistence type="predicted"/>
<comment type="caution">
    <text evidence="1">The sequence shown here is derived from an EMBL/GenBank/DDBJ whole genome shotgun (WGS) entry which is preliminary data.</text>
</comment>
<evidence type="ECO:0008006" key="3">
    <source>
        <dbReference type="Google" id="ProtNLM"/>
    </source>
</evidence>
<reference evidence="1" key="1">
    <citation type="submission" date="2022-11" db="EMBL/GenBank/DDBJ databases">
        <title>Genome Sequence of Cubamyces cubensis.</title>
        <authorList>
            <person name="Buettner E."/>
        </authorList>
    </citation>
    <scope>NUCLEOTIDE SEQUENCE</scope>
    <source>
        <strain evidence="1">MPL-01</strain>
    </source>
</reference>
<dbReference type="EMBL" id="JAPEVG010000975">
    <property type="protein sequence ID" value="KAJ8454407.1"/>
    <property type="molecule type" value="Genomic_DNA"/>
</dbReference>
<protein>
    <recommendedName>
        <fullName evidence="3">Thaumatin-like protein</fullName>
    </recommendedName>
</protein>
<gene>
    <name evidence="1" type="ORF">ONZ51_g13041</name>
</gene>